<evidence type="ECO:0000313" key="2">
    <source>
        <dbReference type="Proteomes" id="UP001396334"/>
    </source>
</evidence>
<comment type="caution">
    <text evidence="1">The sequence shown here is derived from an EMBL/GenBank/DDBJ whole genome shotgun (WGS) entry which is preliminary data.</text>
</comment>
<accession>A0ABR2U467</accession>
<protein>
    <submittedName>
        <fullName evidence="1">Uncharacterized protein</fullName>
    </submittedName>
</protein>
<dbReference type="EMBL" id="JBBPBN010000002">
    <property type="protein sequence ID" value="KAK9044402.1"/>
    <property type="molecule type" value="Genomic_DNA"/>
</dbReference>
<dbReference type="Proteomes" id="UP001396334">
    <property type="component" value="Unassembled WGS sequence"/>
</dbReference>
<proteinExistence type="predicted"/>
<keyword evidence="2" id="KW-1185">Reference proteome</keyword>
<evidence type="ECO:0000313" key="1">
    <source>
        <dbReference type="EMBL" id="KAK9044402.1"/>
    </source>
</evidence>
<reference evidence="1 2" key="1">
    <citation type="journal article" date="2024" name="G3 (Bethesda)">
        <title>Genome assembly of Hibiscus sabdariffa L. provides insights into metabolisms of medicinal natural products.</title>
        <authorList>
            <person name="Kim T."/>
        </authorList>
    </citation>
    <scope>NUCLEOTIDE SEQUENCE [LARGE SCALE GENOMIC DNA]</scope>
    <source>
        <strain evidence="1">TK-2024</strain>
        <tissue evidence="1">Old leaves</tissue>
    </source>
</reference>
<name>A0ABR2U467_9ROSI</name>
<gene>
    <name evidence="1" type="ORF">V6N11_058303</name>
</gene>
<sequence length="213" mass="23177">MTTSEVTTPLNSGSRFAALDVIQETDETNENEARAMPMPSVAASPRASTLVKAKFSVPTVAQSSKQGGSNVTRKEAMRVNEVQQVAHHITKGFAPRGSEKTYNVLVLDGQKPVASKNTVINATFTLNMDKHVAVHVVEKGTNHVLRDNNGRILPSYILGFNKNTMGIKGVQHSGLKTKKCDKHGSSKEMRQTWVNKANYGYVYLVVSHKAGQG</sequence>
<organism evidence="1 2">
    <name type="scientific">Hibiscus sabdariffa</name>
    <name type="common">roselle</name>
    <dbReference type="NCBI Taxonomy" id="183260"/>
    <lineage>
        <taxon>Eukaryota</taxon>
        <taxon>Viridiplantae</taxon>
        <taxon>Streptophyta</taxon>
        <taxon>Embryophyta</taxon>
        <taxon>Tracheophyta</taxon>
        <taxon>Spermatophyta</taxon>
        <taxon>Magnoliopsida</taxon>
        <taxon>eudicotyledons</taxon>
        <taxon>Gunneridae</taxon>
        <taxon>Pentapetalae</taxon>
        <taxon>rosids</taxon>
        <taxon>malvids</taxon>
        <taxon>Malvales</taxon>
        <taxon>Malvaceae</taxon>
        <taxon>Malvoideae</taxon>
        <taxon>Hibiscus</taxon>
    </lineage>
</organism>